<evidence type="ECO:0000256" key="1">
    <source>
        <dbReference type="PROSITE-ProRule" id="PRU00047"/>
    </source>
</evidence>
<protein>
    <recommendedName>
        <fullName evidence="3">CCHC-type domain-containing protein</fullName>
    </recommendedName>
</protein>
<keyword evidence="1" id="KW-0479">Metal-binding</keyword>
<gene>
    <name evidence="4" type="ORF">MENT_LOCUS35402</name>
</gene>
<sequence>MIDEKFVKIFKAQTEHISQQFILLFKGLCEINPKFGDSNGKESAELYDKLQSLFEEVRILAFVAAIPEEMKDMREKSRKFVERYSRPDECSLMILLEECCGQRKRQFKIRDSRQCYNCGMIGHISRDCRKPKKRLSQGKSPEVNHVKVDSSYSRPHCLTVEIPSSIDSSKNSRSNSIQKGRKPNIWKSNKIRKSQNSRNLNYSKDSTNSGNSNYSKNSRDSIQFREDMKVFVWNKNRNGKTVWLPGTILSKFGDDYKVEVPWLKTVVSREKWQLRKPNSMNSKGNYSDSTDSRASLRTRESSIQRQILENSKYNSKSPAVQFEEPSVHCADTEAKEEKKSWIHKMIWGNTCDKL</sequence>
<organism evidence="4 5">
    <name type="scientific">Meloidogyne enterolobii</name>
    <name type="common">Root-knot nematode worm</name>
    <name type="synonym">Meloidogyne mayaguensis</name>
    <dbReference type="NCBI Taxonomy" id="390850"/>
    <lineage>
        <taxon>Eukaryota</taxon>
        <taxon>Metazoa</taxon>
        <taxon>Ecdysozoa</taxon>
        <taxon>Nematoda</taxon>
        <taxon>Chromadorea</taxon>
        <taxon>Rhabditida</taxon>
        <taxon>Tylenchina</taxon>
        <taxon>Tylenchomorpha</taxon>
        <taxon>Tylenchoidea</taxon>
        <taxon>Meloidogynidae</taxon>
        <taxon>Meloidogyninae</taxon>
        <taxon>Meloidogyne</taxon>
    </lineage>
</organism>
<dbReference type="GO" id="GO:0003676">
    <property type="term" value="F:nucleic acid binding"/>
    <property type="evidence" value="ECO:0007669"/>
    <property type="project" value="InterPro"/>
</dbReference>
<feature type="region of interest" description="Disordered" evidence="2">
    <location>
        <begin position="275"/>
        <end position="299"/>
    </location>
</feature>
<feature type="compositionally biased region" description="Polar residues" evidence="2">
    <location>
        <begin position="196"/>
        <end position="216"/>
    </location>
</feature>
<dbReference type="EMBL" id="CAJEWN010000457">
    <property type="protein sequence ID" value="CAD2183132.1"/>
    <property type="molecule type" value="Genomic_DNA"/>
</dbReference>
<feature type="domain" description="CCHC-type" evidence="3">
    <location>
        <begin position="115"/>
        <end position="130"/>
    </location>
</feature>
<keyword evidence="1" id="KW-0863">Zinc-finger</keyword>
<evidence type="ECO:0000313" key="4">
    <source>
        <dbReference type="EMBL" id="CAD2183132.1"/>
    </source>
</evidence>
<dbReference type="PROSITE" id="PS50158">
    <property type="entry name" value="ZF_CCHC"/>
    <property type="match status" value="1"/>
</dbReference>
<dbReference type="Gene3D" id="4.10.60.10">
    <property type="entry name" value="Zinc finger, CCHC-type"/>
    <property type="match status" value="1"/>
</dbReference>
<dbReference type="InterPro" id="IPR036875">
    <property type="entry name" value="Znf_CCHC_sf"/>
</dbReference>
<feature type="compositionally biased region" description="Polar residues" evidence="2">
    <location>
        <begin position="276"/>
        <end position="296"/>
    </location>
</feature>
<evidence type="ECO:0000256" key="2">
    <source>
        <dbReference type="SAM" id="MobiDB-lite"/>
    </source>
</evidence>
<dbReference type="SMART" id="SM00343">
    <property type="entry name" value="ZnF_C2HC"/>
    <property type="match status" value="1"/>
</dbReference>
<proteinExistence type="predicted"/>
<feature type="compositionally biased region" description="Low complexity" evidence="2">
    <location>
        <begin position="164"/>
        <end position="177"/>
    </location>
</feature>
<feature type="compositionally biased region" description="Basic residues" evidence="2">
    <location>
        <begin position="179"/>
        <end position="195"/>
    </location>
</feature>
<dbReference type="SUPFAM" id="SSF57756">
    <property type="entry name" value="Retrovirus zinc finger-like domains"/>
    <property type="match status" value="1"/>
</dbReference>
<dbReference type="Proteomes" id="UP000580250">
    <property type="component" value="Unassembled WGS sequence"/>
</dbReference>
<evidence type="ECO:0000313" key="5">
    <source>
        <dbReference type="Proteomes" id="UP000580250"/>
    </source>
</evidence>
<dbReference type="Pfam" id="PF00098">
    <property type="entry name" value="zf-CCHC"/>
    <property type="match status" value="1"/>
</dbReference>
<dbReference type="InterPro" id="IPR001878">
    <property type="entry name" value="Znf_CCHC"/>
</dbReference>
<name>A0A6V7W7V6_MELEN</name>
<dbReference type="GO" id="GO:0008270">
    <property type="term" value="F:zinc ion binding"/>
    <property type="evidence" value="ECO:0007669"/>
    <property type="project" value="UniProtKB-KW"/>
</dbReference>
<accession>A0A6V7W7V6</accession>
<dbReference type="OrthoDB" id="8066225at2759"/>
<dbReference type="GO" id="GO:0019899">
    <property type="term" value="F:enzyme binding"/>
    <property type="evidence" value="ECO:0007669"/>
    <property type="project" value="UniProtKB-ARBA"/>
</dbReference>
<evidence type="ECO:0000259" key="3">
    <source>
        <dbReference type="PROSITE" id="PS50158"/>
    </source>
</evidence>
<dbReference type="AlphaFoldDB" id="A0A6V7W7V6"/>
<reference evidence="4 5" key="1">
    <citation type="submission" date="2020-08" db="EMBL/GenBank/DDBJ databases">
        <authorList>
            <person name="Koutsovoulos G."/>
            <person name="Danchin GJ E."/>
        </authorList>
    </citation>
    <scope>NUCLEOTIDE SEQUENCE [LARGE SCALE GENOMIC DNA]</scope>
</reference>
<comment type="caution">
    <text evidence="4">The sequence shown here is derived from an EMBL/GenBank/DDBJ whole genome shotgun (WGS) entry which is preliminary data.</text>
</comment>
<keyword evidence="1" id="KW-0862">Zinc</keyword>
<feature type="region of interest" description="Disordered" evidence="2">
    <location>
        <begin position="163"/>
        <end position="220"/>
    </location>
</feature>